<dbReference type="NCBIfam" id="TIGR00229">
    <property type="entry name" value="sensory_box"/>
    <property type="match status" value="1"/>
</dbReference>
<dbReference type="Gene3D" id="1.10.10.60">
    <property type="entry name" value="Homeodomain-like"/>
    <property type="match status" value="1"/>
</dbReference>
<dbReference type="InterPro" id="IPR009057">
    <property type="entry name" value="Homeodomain-like_sf"/>
</dbReference>
<dbReference type="Pfam" id="PF13188">
    <property type="entry name" value="PAS_8"/>
    <property type="match status" value="1"/>
</dbReference>
<organism evidence="3 4">
    <name type="scientific">Roseococcus suduntuyensis</name>
    <dbReference type="NCBI Taxonomy" id="455361"/>
    <lineage>
        <taxon>Bacteria</taxon>
        <taxon>Pseudomonadati</taxon>
        <taxon>Pseudomonadota</taxon>
        <taxon>Alphaproteobacteria</taxon>
        <taxon>Acetobacterales</taxon>
        <taxon>Roseomonadaceae</taxon>
        <taxon>Roseococcus</taxon>
    </lineage>
</organism>
<dbReference type="GO" id="GO:0043565">
    <property type="term" value="F:sequence-specific DNA binding"/>
    <property type="evidence" value="ECO:0007669"/>
    <property type="project" value="InterPro"/>
</dbReference>
<dbReference type="InterPro" id="IPR000014">
    <property type="entry name" value="PAS"/>
</dbReference>
<gene>
    <name evidence="3" type="ORF">GGQ83_001565</name>
</gene>
<sequence>MLGFGTPSQSLGVMDAEAASRLIAAAADATLVMDGAGVIRDMAFGNADLAAALGGRKAWLGRALADAVAEDSRSKVHDMLGEVSAQDMPRWRHLNLRAADGASIPLLCAANRLPGTDRVVLFARDLRLLASLQQRLVEAQQAMEREYGRLRQAETRYRLLFQMSGEPVMVLDAASLRVLEANLAADRIFGAQPSFLDAFAPEDRARVEALLATVRAAGTAEERRVSMRGTRREALLSASLLRHERSSLFLVRLAFLGGDSGESPIPESRARLADFVESTPDAFVLTAADGRIITANPAFLELVQLPNEATARGEELSRFLGRQAVELDVLLAQVRGRGPVRLFRTRIRGDQGAEAEVEVSAASVLDGGQQCFGFTIRDIGPRPAPIETGPPTLPAAAGQLTELVGRVPLKELVREATDVIEKLAIEAALELTNNNRASAAEMLGLSRQSLYVKLRRYGIGDLGPDEES</sequence>
<evidence type="ECO:0000256" key="1">
    <source>
        <dbReference type="SAM" id="Coils"/>
    </source>
</evidence>
<keyword evidence="1" id="KW-0175">Coiled coil</keyword>
<protein>
    <submittedName>
        <fullName evidence="3">Transcriptional regulator PpsR</fullName>
    </submittedName>
</protein>
<dbReference type="Proteomes" id="UP000553193">
    <property type="component" value="Unassembled WGS sequence"/>
</dbReference>
<keyword evidence="4" id="KW-1185">Reference proteome</keyword>
<dbReference type="PRINTS" id="PR01590">
    <property type="entry name" value="HTHFIS"/>
</dbReference>
<reference evidence="3 4" key="1">
    <citation type="submission" date="2020-08" db="EMBL/GenBank/DDBJ databases">
        <title>Genomic Encyclopedia of Type Strains, Phase IV (KMG-IV): sequencing the most valuable type-strain genomes for metagenomic binning, comparative biology and taxonomic classification.</title>
        <authorList>
            <person name="Goeker M."/>
        </authorList>
    </citation>
    <scope>NUCLEOTIDE SEQUENCE [LARGE SCALE GENOMIC DNA]</scope>
    <source>
        <strain evidence="3 4">DSM 19979</strain>
    </source>
</reference>
<dbReference type="SUPFAM" id="SSF55785">
    <property type="entry name" value="PYP-like sensor domain (PAS domain)"/>
    <property type="match status" value="2"/>
</dbReference>
<dbReference type="SUPFAM" id="SSF46689">
    <property type="entry name" value="Homeodomain-like"/>
    <property type="match status" value="1"/>
</dbReference>
<dbReference type="PANTHER" id="PTHR44757:SF2">
    <property type="entry name" value="BIOFILM ARCHITECTURE MAINTENANCE PROTEIN MBAA"/>
    <property type="match status" value="1"/>
</dbReference>
<dbReference type="EMBL" id="JACIDJ010000002">
    <property type="protein sequence ID" value="MBB3898128.1"/>
    <property type="molecule type" value="Genomic_DNA"/>
</dbReference>
<dbReference type="SMART" id="SM00091">
    <property type="entry name" value="PAS"/>
    <property type="match status" value="2"/>
</dbReference>
<dbReference type="InterPro" id="IPR052155">
    <property type="entry name" value="Biofilm_reg_signaling"/>
</dbReference>
<dbReference type="InterPro" id="IPR035965">
    <property type="entry name" value="PAS-like_dom_sf"/>
</dbReference>
<dbReference type="InterPro" id="IPR002197">
    <property type="entry name" value="HTH_Fis"/>
</dbReference>
<dbReference type="PANTHER" id="PTHR44757">
    <property type="entry name" value="DIGUANYLATE CYCLASE DGCP"/>
    <property type="match status" value="1"/>
</dbReference>
<proteinExistence type="predicted"/>
<feature type="domain" description="PAS" evidence="2">
    <location>
        <begin position="155"/>
        <end position="216"/>
    </location>
</feature>
<dbReference type="Gene3D" id="3.30.450.20">
    <property type="entry name" value="PAS domain"/>
    <property type="match status" value="2"/>
</dbReference>
<dbReference type="Pfam" id="PF00989">
    <property type="entry name" value="PAS"/>
    <property type="match status" value="1"/>
</dbReference>
<dbReference type="Pfam" id="PF02954">
    <property type="entry name" value="HTH_8"/>
    <property type="match status" value="1"/>
</dbReference>
<accession>A0A840A7U7</accession>
<dbReference type="RefSeq" id="WP_311727568.1">
    <property type="nucleotide sequence ID" value="NZ_JACIDJ010000002.1"/>
</dbReference>
<dbReference type="NCBIfam" id="TIGR02040">
    <property type="entry name" value="PpsR-CrtJ"/>
    <property type="match status" value="1"/>
</dbReference>
<comment type="caution">
    <text evidence="3">The sequence shown here is derived from an EMBL/GenBank/DDBJ whole genome shotgun (WGS) entry which is preliminary data.</text>
</comment>
<dbReference type="CDD" id="cd00130">
    <property type="entry name" value="PAS"/>
    <property type="match status" value="2"/>
</dbReference>
<evidence type="ECO:0000259" key="2">
    <source>
        <dbReference type="SMART" id="SM00091"/>
    </source>
</evidence>
<evidence type="ECO:0000313" key="3">
    <source>
        <dbReference type="EMBL" id="MBB3898128.1"/>
    </source>
</evidence>
<feature type="coiled-coil region" evidence="1">
    <location>
        <begin position="129"/>
        <end position="156"/>
    </location>
</feature>
<evidence type="ECO:0000313" key="4">
    <source>
        <dbReference type="Proteomes" id="UP000553193"/>
    </source>
</evidence>
<dbReference type="InterPro" id="IPR013767">
    <property type="entry name" value="PAS_fold"/>
</dbReference>
<dbReference type="AlphaFoldDB" id="A0A840A7U7"/>
<dbReference type="InterPro" id="IPR011785">
    <property type="entry name" value="Tscrpt_reg_PpsR-CrtJ"/>
</dbReference>
<dbReference type="GO" id="GO:0006355">
    <property type="term" value="P:regulation of DNA-templated transcription"/>
    <property type="evidence" value="ECO:0007669"/>
    <property type="project" value="InterPro"/>
</dbReference>
<name>A0A840A7U7_9PROT</name>
<dbReference type="Gene3D" id="1.20.5.430">
    <property type="match status" value="1"/>
</dbReference>
<feature type="domain" description="PAS" evidence="2">
    <location>
        <begin position="270"/>
        <end position="336"/>
    </location>
</feature>